<protein>
    <submittedName>
        <fullName evidence="1">Uncharacterized protein</fullName>
    </submittedName>
</protein>
<reference evidence="1 2" key="1">
    <citation type="submission" date="2022-05" db="EMBL/GenBank/DDBJ databases">
        <authorList>
            <consortium name="Genoscope - CEA"/>
            <person name="William W."/>
        </authorList>
    </citation>
    <scope>NUCLEOTIDE SEQUENCE [LARGE SCALE GENOMIC DNA]</scope>
</reference>
<comment type="caution">
    <text evidence="1">The sequence shown here is derived from an EMBL/GenBank/DDBJ whole genome shotgun (WGS) entry which is preliminary data.</text>
</comment>
<evidence type="ECO:0000313" key="1">
    <source>
        <dbReference type="EMBL" id="CAH3131953.1"/>
    </source>
</evidence>
<keyword evidence="2" id="KW-1185">Reference proteome</keyword>
<gene>
    <name evidence="1" type="ORF">PMEA_00014909</name>
</gene>
<feature type="non-terminal residue" evidence="1">
    <location>
        <position position="1"/>
    </location>
</feature>
<accession>A0AAU9X1A3</accession>
<dbReference type="AlphaFoldDB" id="A0AAU9X1A3"/>
<sequence length="87" mass="9466">TNFQGKWHISVSRVKHLSTSVEKLFCAMAATVEYHKKPTGTQSNLVKTSLGSVNSVLLRLLFGPPSAGAYLCNQSEQTMISRADIIA</sequence>
<dbReference type="Proteomes" id="UP001159428">
    <property type="component" value="Unassembled WGS sequence"/>
</dbReference>
<evidence type="ECO:0000313" key="2">
    <source>
        <dbReference type="Proteomes" id="UP001159428"/>
    </source>
</evidence>
<dbReference type="EMBL" id="CALNXJ010000026">
    <property type="protein sequence ID" value="CAH3131953.1"/>
    <property type="molecule type" value="Genomic_DNA"/>
</dbReference>
<organism evidence="1 2">
    <name type="scientific">Pocillopora meandrina</name>
    <dbReference type="NCBI Taxonomy" id="46732"/>
    <lineage>
        <taxon>Eukaryota</taxon>
        <taxon>Metazoa</taxon>
        <taxon>Cnidaria</taxon>
        <taxon>Anthozoa</taxon>
        <taxon>Hexacorallia</taxon>
        <taxon>Scleractinia</taxon>
        <taxon>Astrocoeniina</taxon>
        <taxon>Pocilloporidae</taxon>
        <taxon>Pocillopora</taxon>
    </lineage>
</organism>
<proteinExistence type="predicted"/>
<name>A0AAU9X1A3_9CNID</name>